<dbReference type="InterPro" id="IPR006073">
    <property type="entry name" value="GTP-bd"/>
</dbReference>
<gene>
    <name evidence="3" type="ORF">B1A_14416</name>
</gene>
<comment type="caution">
    <text evidence="3">The sequence shown here is derived from an EMBL/GenBank/DDBJ whole genome shotgun (WGS) entry which is preliminary data.</text>
</comment>
<proteinExistence type="predicted"/>
<dbReference type="GO" id="GO:0005525">
    <property type="term" value="F:GTP binding"/>
    <property type="evidence" value="ECO:0007669"/>
    <property type="project" value="InterPro"/>
</dbReference>
<sequence length="86" mass="9376">MPGLTRDRQYGFGRVGPVPCVVVDTGGLIENPTGLETQMRAQTERAVEEADRVVLVVDARSGSDAAGSIRRARAAPRRQARDRRTQ</sequence>
<dbReference type="PANTHER" id="PTHR43834">
    <property type="entry name" value="GTPASE DER"/>
    <property type="match status" value="1"/>
</dbReference>
<reference evidence="3" key="1">
    <citation type="submission" date="2013-08" db="EMBL/GenBank/DDBJ databases">
        <authorList>
            <person name="Mendez C."/>
            <person name="Richter M."/>
            <person name="Ferrer M."/>
            <person name="Sanchez J."/>
        </authorList>
    </citation>
    <scope>NUCLEOTIDE SEQUENCE</scope>
</reference>
<evidence type="ECO:0000256" key="1">
    <source>
        <dbReference type="SAM" id="MobiDB-lite"/>
    </source>
</evidence>
<feature type="region of interest" description="Disordered" evidence="1">
    <location>
        <begin position="62"/>
        <end position="86"/>
    </location>
</feature>
<dbReference type="AlphaFoldDB" id="T1B1W7"/>
<dbReference type="Gene3D" id="3.40.50.300">
    <property type="entry name" value="P-loop containing nucleotide triphosphate hydrolases"/>
    <property type="match status" value="1"/>
</dbReference>
<dbReference type="EMBL" id="AUZX01010580">
    <property type="protein sequence ID" value="EQD46879.1"/>
    <property type="molecule type" value="Genomic_DNA"/>
</dbReference>
<accession>T1B1W7</accession>
<dbReference type="Pfam" id="PF01926">
    <property type="entry name" value="MMR_HSR1"/>
    <property type="match status" value="1"/>
</dbReference>
<reference evidence="3" key="2">
    <citation type="journal article" date="2014" name="ISME J.">
        <title>Microbial stratification in low pH oxic and suboxic macroscopic growths along an acid mine drainage.</title>
        <authorList>
            <person name="Mendez-Garcia C."/>
            <person name="Mesa V."/>
            <person name="Sprenger R.R."/>
            <person name="Richter M."/>
            <person name="Diez M.S."/>
            <person name="Solano J."/>
            <person name="Bargiela R."/>
            <person name="Golyshina O.V."/>
            <person name="Manteca A."/>
            <person name="Ramos J.L."/>
            <person name="Gallego J.R."/>
            <person name="Llorente I."/>
            <person name="Martins Dos Santos V.A."/>
            <person name="Jensen O.N."/>
            <person name="Pelaez A.I."/>
            <person name="Sanchez J."/>
            <person name="Ferrer M."/>
        </authorList>
    </citation>
    <scope>NUCLEOTIDE SEQUENCE</scope>
</reference>
<evidence type="ECO:0000259" key="2">
    <source>
        <dbReference type="Pfam" id="PF01926"/>
    </source>
</evidence>
<dbReference type="SUPFAM" id="SSF52540">
    <property type="entry name" value="P-loop containing nucleoside triphosphate hydrolases"/>
    <property type="match status" value="1"/>
</dbReference>
<feature type="compositionally biased region" description="Basic residues" evidence="1">
    <location>
        <begin position="70"/>
        <end position="86"/>
    </location>
</feature>
<feature type="domain" description="G" evidence="2">
    <location>
        <begin position="1"/>
        <end position="62"/>
    </location>
</feature>
<name>T1B1W7_9ZZZZ</name>
<organism evidence="3">
    <name type="scientific">mine drainage metagenome</name>
    <dbReference type="NCBI Taxonomy" id="410659"/>
    <lineage>
        <taxon>unclassified sequences</taxon>
        <taxon>metagenomes</taxon>
        <taxon>ecological metagenomes</taxon>
    </lineage>
</organism>
<dbReference type="PANTHER" id="PTHR43834:SF6">
    <property type="entry name" value="GTPASE DER"/>
    <property type="match status" value="1"/>
</dbReference>
<evidence type="ECO:0000313" key="3">
    <source>
        <dbReference type="EMBL" id="EQD46879.1"/>
    </source>
</evidence>
<dbReference type="InterPro" id="IPR027417">
    <property type="entry name" value="P-loop_NTPase"/>
</dbReference>
<protein>
    <submittedName>
        <fullName evidence="3">Gtp-binding protein enga</fullName>
    </submittedName>
</protein>